<protein>
    <recommendedName>
        <fullName evidence="3">Chitooligosaccharide deacetylase</fullName>
    </recommendedName>
    <alternativeName>
        <fullName evidence="4">Nodulation protein B</fullName>
    </alternativeName>
</protein>
<feature type="domain" description="NodB homology" evidence="5">
    <location>
        <begin position="90"/>
        <end position="193"/>
    </location>
</feature>
<dbReference type="SUPFAM" id="SSF88713">
    <property type="entry name" value="Glycoside hydrolase/deacetylase"/>
    <property type="match status" value="1"/>
</dbReference>
<comment type="function">
    <text evidence="1">Is involved in generating a small heat-stable compound (Nod), an acylated oligomer of N-acetylglucosamine, that stimulates mitosis in various plant protoplasts.</text>
</comment>
<dbReference type="AlphaFoldDB" id="A0A9X0R5A1"/>
<evidence type="ECO:0000256" key="1">
    <source>
        <dbReference type="ARBA" id="ARBA00003236"/>
    </source>
</evidence>
<dbReference type="RefSeq" id="WP_186773920.1">
    <property type="nucleotide sequence ID" value="NZ_JACOMF010000136.1"/>
</dbReference>
<dbReference type="InterPro" id="IPR011330">
    <property type="entry name" value="Glyco_hydro/deAcase_b/a-brl"/>
</dbReference>
<dbReference type="InterPro" id="IPR002509">
    <property type="entry name" value="NODB_dom"/>
</dbReference>
<accession>A0A9X0R5A1</accession>
<evidence type="ECO:0000313" key="7">
    <source>
        <dbReference type="Proteomes" id="UP000600101"/>
    </source>
</evidence>
<evidence type="ECO:0000256" key="4">
    <source>
        <dbReference type="ARBA" id="ARBA00032976"/>
    </source>
</evidence>
<comment type="caution">
    <text evidence="6">The sequence shown here is derived from an EMBL/GenBank/DDBJ whole genome shotgun (WGS) entry which is preliminary data.</text>
</comment>
<evidence type="ECO:0000259" key="5">
    <source>
        <dbReference type="Pfam" id="PF01522"/>
    </source>
</evidence>
<evidence type="ECO:0000256" key="3">
    <source>
        <dbReference type="ARBA" id="ARBA00020071"/>
    </source>
</evidence>
<keyword evidence="7" id="KW-1185">Reference proteome</keyword>
<dbReference type="GO" id="GO:0016810">
    <property type="term" value="F:hydrolase activity, acting on carbon-nitrogen (but not peptide) bonds"/>
    <property type="evidence" value="ECO:0007669"/>
    <property type="project" value="InterPro"/>
</dbReference>
<evidence type="ECO:0000256" key="2">
    <source>
        <dbReference type="ARBA" id="ARBA00010973"/>
    </source>
</evidence>
<dbReference type="EMBL" id="JACOMF010000136">
    <property type="protein sequence ID" value="MBC4019193.1"/>
    <property type="molecule type" value="Genomic_DNA"/>
</dbReference>
<dbReference type="Pfam" id="PF01522">
    <property type="entry name" value="Polysacc_deac_1"/>
    <property type="match status" value="1"/>
</dbReference>
<dbReference type="GO" id="GO:0005975">
    <property type="term" value="P:carbohydrate metabolic process"/>
    <property type="evidence" value="ECO:0007669"/>
    <property type="project" value="InterPro"/>
</dbReference>
<dbReference type="Gene3D" id="3.20.20.370">
    <property type="entry name" value="Glycoside hydrolase/deacetylase"/>
    <property type="match status" value="1"/>
</dbReference>
<gene>
    <name evidence="6" type="ORF">H7965_28650</name>
</gene>
<reference evidence="6" key="1">
    <citation type="submission" date="2020-08" db="EMBL/GenBank/DDBJ databases">
        <authorList>
            <person name="Hu Y."/>
            <person name="Nguyen S.V."/>
            <person name="Li F."/>
            <person name="Fanning S."/>
        </authorList>
    </citation>
    <scope>NUCLEOTIDE SEQUENCE</scope>
    <source>
        <strain evidence="6">SYSU D8009</strain>
    </source>
</reference>
<dbReference type="Proteomes" id="UP000600101">
    <property type="component" value="Unassembled WGS sequence"/>
</dbReference>
<dbReference type="PANTHER" id="PTHR43123">
    <property type="entry name" value="POLYSACCHARIDE DEACETYLASE-RELATED"/>
    <property type="match status" value="1"/>
</dbReference>
<dbReference type="PANTHER" id="PTHR43123:SF4">
    <property type="entry name" value="POLYSACCHARIDE DEACETYLASE"/>
    <property type="match status" value="1"/>
</dbReference>
<comment type="similarity">
    <text evidence="2">Belongs to the polysaccharide deacetylase family.</text>
</comment>
<sequence length="317" mass="34421">MTGLPDSYLHYPHRRRGLDHDRFAFRALPAAAPVAWPGGARVALWVAVHMGHFPMDAPAKPFVPPGGMERPYPSYWDYTQRDYGNRIGIYRLLRVLGERGLRATALMSAVLATRYPALARDIAAAGWEVAAAGIDMGHLHHGGLDEATERGWVHQAVATLRGAFGPGVRGWHSPGFSQSMKTLDLIAEAGLDYCTDWVNDDMPYAVSTGSGTLTAMPLPYDLSDQRMLHQQMLPTEAFTDAVLAAHATLDAEARASGGGRILTLAITPWLMGQPHRIRALAGLLDALQARDGLWAATGREILDAWRASAGRAEKGQT</sequence>
<proteinExistence type="inferred from homology"/>
<organism evidence="6 7">
    <name type="scientific">Siccirubricoccus deserti</name>
    <dbReference type="NCBI Taxonomy" id="2013562"/>
    <lineage>
        <taxon>Bacteria</taxon>
        <taxon>Pseudomonadati</taxon>
        <taxon>Pseudomonadota</taxon>
        <taxon>Alphaproteobacteria</taxon>
        <taxon>Acetobacterales</taxon>
        <taxon>Roseomonadaceae</taxon>
        <taxon>Siccirubricoccus</taxon>
    </lineage>
</organism>
<name>A0A9X0R5A1_9PROT</name>
<evidence type="ECO:0000313" key="6">
    <source>
        <dbReference type="EMBL" id="MBC4019193.1"/>
    </source>
</evidence>